<feature type="domain" description="ABC transporter" evidence="5">
    <location>
        <begin position="16"/>
        <end position="240"/>
    </location>
</feature>
<dbReference type="InterPro" id="IPR003593">
    <property type="entry name" value="AAA+_ATPase"/>
</dbReference>
<organism evidence="6 7">
    <name type="scientific">Actinomadura spongiicola</name>
    <dbReference type="NCBI Taxonomy" id="2303421"/>
    <lineage>
        <taxon>Bacteria</taxon>
        <taxon>Bacillati</taxon>
        <taxon>Actinomycetota</taxon>
        <taxon>Actinomycetes</taxon>
        <taxon>Streptosporangiales</taxon>
        <taxon>Thermomonosporaceae</taxon>
        <taxon>Actinomadura</taxon>
    </lineage>
</organism>
<dbReference type="Pfam" id="PF00005">
    <property type="entry name" value="ABC_tran"/>
    <property type="match status" value="1"/>
</dbReference>
<dbReference type="GO" id="GO:0005524">
    <property type="term" value="F:ATP binding"/>
    <property type="evidence" value="ECO:0007669"/>
    <property type="project" value="UniProtKB-KW"/>
</dbReference>
<comment type="caution">
    <text evidence="6">The sequence shown here is derived from an EMBL/GenBank/DDBJ whole genome shotgun (WGS) entry which is preliminary data.</text>
</comment>
<proteinExistence type="inferred from homology"/>
<dbReference type="GO" id="GO:0055085">
    <property type="term" value="P:transmembrane transport"/>
    <property type="evidence" value="ECO:0007669"/>
    <property type="project" value="UniProtKB-ARBA"/>
</dbReference>
<dbReference type="InterPro" id="IPR027417">
    <property type="entry name" value="P-loop_NTPase"/>
</dbReference>
<dbReference type="AlphaFoldDB" id="A0A372G728"/>
<dbReference type="Gene3D" id="3.40.50.300">
    <property type="entry name" value="P-loop containing nucleotide triphosphate hydrolases"/>
    <property type="match status" value="1"/>
</dbReference>
<dbReference type="SUPFAM" id="SSF52540">
    <property type="entry name" value="P-loop containing nucleoside triphosphate hydrolases"/>
    <property type="match status" value="1"/>
</dbReference>
<evidence type="ECO:0000259" key="5">
    <source>
        <dbReference type="PROSITE" id="PS50893"/>
    </source>
</evidence>
<accession>A0A372G728</accession>
<evidence type="ECO:0000256" key="4">
    <source>
        <dbReference type="ARBA" id="ARBA00022840"/>
    </source>
</evidence>
<keyword evidence="2" id="KW-0813">Transport</keyword>
<reference evidence="6 7" key="1">
    <citation type="submission" date="2018-08" db="EMBL/GenBank/DDBJ databases">
        <title>Actinomadura spongicola sp. nov., isolated from marine sponge Leucetta chagosensis.</title>
        <authorList>
            <person name="Li L."/>
            <person name="Lin H.W."/>
        </authorList>
    </citation>
    <scope>NUCLEOTIDE SEQUENCE [LARGE SCALE GENOMIC DNA]</scope>
    <source>
        <strain evidence="6 7">LHW52907</strain>
    </source>
</reference>
<name>A0A372G728_9ACTN</name>
<evidence type="ECO:0000256" key="1">
    <source>
        <dbReference type="ARBA" id="ARBA00005417"/>
    </source>
</evidence>
<dbReference type="GO" id="GO:0016887">
    <property type="term" value="F:ATP hydrolysis activity"/>
    <property type="evidence" value="ECO:0007669"/>
    <property type="project" value="InterPro"/>
</dbReference>
<dbReference type="Proteomes" id="UP000262882">
    <property type="component" value="Unassembled WGS sequence"/>
</dbReference>
<comment type="similarity">
    <text evidence="1">Belongs to the ABC transporter superfamily.</text>
</comment>
<dbReference type="InterPro" id="IPR003439">
    <property type="entry name" value="ABC_transporter-like_ATP-bd"/>
</dbReference>
<dbReference type="PANTHER" id="PTHR43776:SF7">
    <property type="entry name" value="D,D-DIPEPTIDE TRANSPORT ATP-BINDING PROTEIN DDPF-RELATED"/>
    <property type="match status" value="1"/>
</dbReference>
<keyword evidence="7" id="KW-1185">Reference proteome</keyword>
<dbReference type="PROSITE" id="PS50893">
    <property type="entry name" value="ABC_TRANSPORTER_2"/>
    <property type="match status" value="1"/>
</dbReference>
<keyword evidence="3" id="KW-0547">Nucleotide-binding</keyword>
<gene>
    <name evidence="6" type="ORF">D0T12_34390</name>
</gene>
<dbReference type="InterPro" id="IPR050319">
    <property type="entry name" value="ABC_transp_ATP-bind"/>
</dbReference>
<sequence length="241" mass="25637">MASRAGWWAMGEPPVIEVVGVSRRYAATPALLETDLAVGPGEIVGISGPSGSGKSTLLRLLAAIEPPDTGEVLLGGAPAWIRRYGRRRRRPPRPGYVMPVFQNPFSSLDVRWPIWRSLTEPVAVTRRVSRAERRTLAGERLEAVGLGGLPLDAMPSELSIGQCQRVAIARALAAAPAAVVADEPTSALDVTTVAGILPLFQRVAADGTALVLVSHDENMLRALCDRVHPMAAGRLGEMLVC</sequence>
<protein>
    <submittedName>
        <fullName evidence="6">ATP-binding cassette domain-containing protein</fullName>
    </submittedName>
</protein>
<evidence type="ECO:0000313" key="6">
    <source>
        <dbReference type="EMBL" id="RFS80962.1"/>
    </source>
</evidence>
<evidence type="ECO:0000313" key="7">
    <source>
        <dbReference type="Proteomes" id="UP000262882"/>
    </source>
</evidence>
<dbReference type="EMBL" id="QVNQ01000020">
    <property type="protein sequence ID" value="RFS80962.1"/>
    <property type="molecule type" value="Genomic_DNA"/>
</dbReference>
<dbReference type="SMART" id="SM00382">
    <property type="entry name" value="AAA"/>
    <property type="match status" value="1"/>
</dbReference>
<dbReference type="PANTHER" id="PTHR43776">
    <property type="entry name" value="TRANSPORT ATP-BINDING PROTEIN"/>
    <property type="match status" value="1"/>
</dbReference>
<evidence type="ECO:0000256" key="3">
    <source>
        <dbReference type="ARBA" id="ARBA00022741"/>
    </source>
</evidence>
<keyword evidence="4 6" id="KW-0067">ATP-binding</keyword>
<evidence type="ECO:0000256" key="2">
    <source>
        <dbReference type="ARBA" id="ARBA00022448"/>
    </source>
</evidence>